<dbReference type="OrthoDB" id="2142040at2759"/>
<feature type="region of interest" description="Disordered" evidence="2">
    <location>
        <begin position="48"/>
        <end position="109"/>
    </location>
</feature>
<dbReference type="GO" id="GO:0004553">
    <property type="term" value="F:hydrolase activity, hydrolyzing O-glycosyl compounds"/>
    <property type="evidence" value="ECO:0007669"/>
    <property type="project" value="InterPro"/>
</dbReference>
<dbReference type="InterPro" id="IPR006616">
    <property type="entry name" value="DM9_repeat"/>
</dbReference>
<sequence>MHAPCWEPGTEYTYNDVVEYEGHRYKIVQPHRSQSDWTPPIVPALWGRLSDQDHNYGGDDKCQQGSGQQQQQQQQQQQPYQQPHQSQPPQYGQDQNDDKPQRPWYGDEDSKHKLEAGAGLLAGAAALGAGFLAYKKHEEHKEGGRAEGWAHGNWISEAKERTDLYHRNGTNEAALWVLTHGKSIPRDAILVGKEKSWNLYICRAYLDGGLQLGKCSDAFKKGGVLGYKDDEVHVEEYEVLIGDMNRLKWVPASGRLNVNSLGYRPVPAGHENDGTPLYIAEAPHKDAVHPGKVSEKLDGAYIPYDGGEKHIREYRVLCYNN</sequence>
<dbReference type="GO" id="GO:0005975">
    <property type="term" value="P:carbohydrate metabolic process"/>
    <property type="evidence" value="ECO:0007669"/>
    <property type="project" value="InterPro"/>
</dbReference>
<dbReference type="SUPFAM" id="SSF51055">
    <property type="entry name" value="Carbohydrate binding domain"/>
    <property type="match status" value="1"/>
</dbReference>
<proteinExistence type="predicted"/>
<dbReference type="HOGENOM" id="CLU_072648_0_0_1"/>
<keyword evidence="5" id="KW-1185">Reference proteome</keyword>
<dbReference type="EMBL" id="KL142397">
    <property type="protein sequence ID" value="KDR70428.1"/>
    <property type="molecule type" value="Genomic_DNA"/>
</dbReference>
<evidence type="ECO:0000256" key="1">
    <source>
        <dbReference type="ARBA" id="ARBA00022801"/>
    </source>
</evidence>
<reference evidence="5" key="1">
    <citation type="journal article" date="2014" name="Proc. Natl. Acad. Sci. U.S.A.">
        <title>Extensive sampling of basidiomycete genomes demonstrates inadequacy of the white-rot/brown-rot paradigm for wood decay fungi.</title>
        <authorList>
            <person name="Riley R."/>
            <person name="Salamov A.A."/>
            <person name="Brown D.W."/>
            <person name="Nagy L.G."/>
            <person name="Floudas D."/>
            <person name="Held B.W."/>
            <person name="Levasseur A."/>
            <person name="Lombard V."/>
            <person name="Morin E."/>
            <person name="Otillar R."/>
            <person name="Lindquist E.A."/>
            <person name="Sun H."/>
            <person name="LaButti K.M."/>
            <person name="Schmutz J."/>
            <person name="Jabbour D."/>
            <person name="Luo H."/>
            <person name="Baker S.E."/>
            <person name="Pisabarro A.G."/>
            <person name="Walton J.D."/>
            <person name="Blanchette R.A."/>
            <person name="Henrissat B."/>
            <person name="Martin F."/>
            <person name="Cullen D."/>
            <person name="Hibbett D.S."/>
            <person name="Grigoriev I.V."/>
        </authorList>
    </citation>
    <scope>NUCLEOTIDE SEQUENCE [LARGE SCALE GENOMIC DNA]</scope>
    <source>
        <strain evidence="5">CBS 339.88</strain>
    </source>
</reference>
<dbReference type="SMART" id="SM00696">
    <property type="entry name" value="DM9"/>
    <property type="match status" value="2"/>
</dbReference>
<accession>A0A067SUL1</accession>
<evidence type="ECO:0000256" key="2">
    <source>
        <dbReference type="SAM" id="MobiDB-lite"/>
    </source>
</evidence>
<name>A0A067SUL1_GALM3</name>
<dbReference type="Proteomes" id="UP000027222">
    <property type="component" value="Unassembled WGS sequence"/>
</dbReference>
<dbReference type="CDD" id="cd12214">
    <property type="entry name" value="ChiA1_BD"/>
    <property type="match status" value="1"/>
</dbReference>
<dbReference type="STRING" id="685588.A0A067SUL1"/>
<dbReference type="PANTHER" id="PTHR31649:SF1">
    <property type="entry name" value="FARNESOIC ACID O-METHYL TRANSFERASE DOMAIN-CONTAINING PROTEIN"/>
    <property type="match status" value="1"/>
</dbReference>
<feature type="domain" description="Chitin-binding type-3" evidence="3">
    <location>
        <begin position="6"/>
        <end position="46"/>
    </location>
</feature>
<dbReference type="Gene3D" id="2.10.10.20">
    <property type="entry name" value="Carbohydrate-binding module superfamily 5/12"/>
    <property type="match status" value="1"/>
</dbReference>
<dbReference type="Pfam" id="PF02839">
    <property type="entry name" value="CBM_5_12"/>
    <property type="match status" value="1"/>
</dbReference>
<feature type="compositionally biased region" description="Low complexity" evidence="2">
    <location>
        <begin position="63"/>
        <end position="93"/>
    </location>
</feature>
<organism evidence="4 5">
    <name type="scientific">Galerina marginata (strain CBS 339.88)</name>
    <dbReference type="NCBI Taxonomy" id="685588"/>
    <lineage>
        <taxon>Eukaryota</taxon>
        <taxon>Fungi</taxon>
        <taxon>Dikarya</taxon>
        <taxon>Basidiomycota</taxon>
        <taxon>Agaricomycotina</taxon>
        <taxon>Agaricomycetes</taxon>
        <taxon>Agaricomycetidae</taxon>
        <taxon>Agaricales</taxon>
        <taxon>Agaricineae</taxon>
        <taxon>Strophariaceae</taxon>
        <taxon>Galerina</taxon>
    </lineage>
</organism>
<protein>
    <recommendedName>
        <fullName evidence="3">Chitin-binding type-3 domain-containing protein</fullName>
    </recommendedName>
</protein>
<dbReference type="InterPro" id="IPR003610">
    <property type="entry name" value="CBM5/12"/>
</dbReference>
<feature type="compositionally biased region" description="Basic and acidic residues" evidence="2">
    <location>
        <begin position="50"/>
        <end position="62"/>
    </location>
</feature>
<dbReference type="Pfam" id="PF11901">
    <property type="entry name" value="DM9"/>
    <property type="match status" value="1"/>
</dbReference>
<dbReference type="GO" id="GO:0030246">
    <property type="term" value="F:carbohydrate binding"/>
    <property type="evidence" value="ECO:0007669"/>
    <property type="project" value="InterPro"/>
</dbReference>
<dbReference type="PANTHER" id="PTHR31649">
    <property type="entry name" value="AGAP009604-PA"/>
    <property type="match status" value="1"/>
</dbReference>
<dbReference type="GO" id="GO:0005576">
    <property type="term" value="C:extracellular region"/>
    <property type="evidence" value="ECO:0007669"/>
    <property type="project" value="InterPro"/>
</dbReference>
<evidence type="ECO:0000313" key="4">
    <source>
        <dbReference type="EMBL" id="KDR70428.1"/>
    </source>
</evidence>
<evidence type="ECO:0000259" key="3">
    <source>
        <dbReference type="Pfam" id="PF02839"/>
    </source>
</evidence>
<dbReference type="AlphaFoldDB" id="A0A067SUL1"/>
<dbReference type="InterPro" id="IPR036573">
    <property type="entry name" value="CBM_sf_5/12"/>
</dbReference>
<gene>
    <name evidence="4" type="ORF">GALMADRAFT_884972</name>
</gene>
<keyword evidence="1" id="KW-0378">Hydrolase</keyword>
<evidence type="ECO:0000313" key="5">
    <source>
        <dbReference type="Proteomes" id="UP000027222"/>
    </source>
</evidence>